<feature type="active site" description="Proton acceptor; for dehydratase activity" evidence="5">
    <location>
        <position position="656"/>
    </location>
</feature>
<evidence type="ECO:0000256" key="3">
    <source>
        <dbReference type="ARBA" id="ARBA00022679"/>
    </source>
</evidence>
<gene>
    <name evidence="9" type="ORF">IE37_01506</name>
</gene>
<dbReference type="InterPro" id="IPR020806">
    <property type="entry name" value="PKS_PP-bd"/>
</dbReference>
<dbReference type="SUPFAM" id="SSF47336">
    <property type="entry name" value="ACP-like"/>
    <property type="match status" value="1"/>
</dbReference>
<dbReference type="Pfam" id="PF00107">
    <property type="entry name" value="ADH_zinc_N"/>
    <property type="match status" value="1"/>
</dbReference>
<evidence type="ECO:0000313" key="10">
    <source>
        <dbReference type="Proteomes" id="UP000245720"/>
    </source>
</evidence>
<dbReference type="GO" id="GO:0004315">
    <property type="term" value="F:3-oxoacyl-[acyl-carrier-protein] synthase activity"/>
    <property type="evidence" value="ECO:0007669"/>
    <property type="project" value="InterPro"/>
</dbReference>
<dbReference type="InterPro" id="IPR018201">
    <property type="entry name" value="Ketoacyl_synth_AS"/>
</dbReference>
<dbReference type="SUPFAM" id="SSF51735">
    <property type="entry name" value="NAD(P)-binding Rossmann-fold domains"/>
    <property type="match status" value="2"/>
</dbReference>
<dbReference type="GO" id="GO:0016491">
    <property type="term" value="F:oxidoreductase activity"/>
    <property type="evidence" value="ECO:0007669"/>
    <property type="project" value="InterPro"/>
</dbReference>
<dbReference type="InterPro" id="IPR011032">
    <property type="entry name" value="GroES-like_sf"/>
</dbReference>
<dbReference type="SMART" id="SM00822">
    <property type="entry name" value="PKS_KR"/>
    <property type="match status" value="1"/>
</dbReference>
<sequence length="1847" mass="205751">MSISIHGESHAFEQRKREIYLKVSRGEITPQNAVELLKHISDNNRIDTKASNSSYQVNDIAVIGISSLLPDAENVDELWDNLVKGKDCISDVPLERWGAEYEDIKDDSSSSACDKMGVVEHIDKFDASFFNILPLDALNMDPQERVFMQEAWHALEDAGYANDRLDKKNCGIFVGAMGGDYKIQTRMGGLGNSFISARLAYNLDLNGPNMTIDTACSSSLVAIHQACQSLRNDECTVAVAGGVNVISTPDTHYISNKMGMLSNSGRCRTFDNDADGFVPAEGAAVVILKKLDKAIEDKDHIYAVIKGSAVNYDGATNGITAPGSPSQTALEKEVYERYDIDPSEFSYIECHGTGTKLGDPIEISAMKNAFAGYTDKKQFCYIGALKSNIGHTLAASGAAGVVKLMLCLEHKMLVPSINLSKENEHFDLRTTPFKVVRDTVSWDSKSPRKCAINSFGLSGINCHMVFEEYSSPMTEYKCGQKELPFVFSAKKDSALKELLINMKEFFEKNDISALDAVSYTLLNYRKSYSKRLAIIAGSREELCEKIGSLIKLGDTKAMSAADQSGSCENEILKKIVTDYIGNGSVSDKLIKEFYGEGCPPVRLPVYPFEKRRYWLEKNDSKKNVYPYDRIHISSCDDNSLLLIKDISKNEPYIRDHRVNDHFVMPAAEYAEIFADLAEELLGSERIIVEDFYWVNMLTADEDKSIRIMISKEKDGLIFKALSDDDSETLYTKALISRANEEPAAIPDLSAVRQKLHHKAERDEIYDYYSSVNIEYGRSFRGLENVVCSESEAIGSFEVTSSDGVRMSYSVFDSALQTIGAMACALGGKSGGTYVPYGIKRIELYNSLPQKGQAYVRVISQNRFDVYIYDENEKLCAYIKEFSTKTVSSGEVPDITYLVKKWKETDLDKYRNDDKRYNGTVIICTEDMKDFADEIAGYRESCRIVLNDKECFSKLGDLDDAEEIFFMVGTESEDNGREHLSVLGESDEKGVVSVYRLFGILGSRANRNTKLNIVTANQSALSDSDHVFPYYSSIYGFVGSAKKEYPDYGISVLDADLISPDRSRHIKELAEKVYSDMRFDSYSRIVVERDNRFFIYELESCEKAENADVFTKNGTYIIAGGLGGVGSETAKQLAEKYQADLILIGRSKLNDDKKKILSEIEGYGGKVEYIAADVTDNERMEAVISDVTERHGRIDGAVFSAFVLRDHMIRNMTEEELKEVVRVKARGTTSFVQLMMKAEAGFVITYSSIQTYALAEGQSNYAAASLFQDYVSEYFNRCGNTAVKHINWGYFGSFGKVSGADYKESITGQGLYSIESDEILPALRYLMGSDNDQIVSIKADSSVIETFIKAEDVNDNEKTADNTEPVVSHIGSYEEVENRVIACTIKELFMQEEDIDIEEEFAEMGIDSISGVKYINAINKEFNVNLKTTVLFETGNIRKLSEYLLENYSVAENDKDEENVSESLLNNVTDEESEFKAVVLRKSGDISDIEICNITPKPPEYGEVQVIVKAFSLNFGDLLCVQGLYPTMPDYPFIPGFEFSGVIVKLGPGVTGYNIGDEVIGLTDSRMGAQSGIITVTANALTRKPGNVSFEEACAFPVVFMTVHHIFESIRVRENEKILIQSAAGGTGLIAVQYALAKGLDVYATAGSDAKLEYLAGMGVKHLINYSTHDFKQEILRMTENKGVDIVINTLSGEAIQKGMDILAPGGRYVELAMTGLKNSAKLDLSKFTHNQMFVSIDLRRVMLSDADIVSKYLKQVSETLAEGRIRPTVGKQFDFSDVIKAYEFISHRENIGKIVVRNTISDSRINEIADIERKREKEGISKIVTMLSEGSISLDQAEKFMEERNYE</sequence>
<dbReference type="Pfam" id="PF00550">
    <property type="entry name" value="PP-binding"/>
    <property type="match status" value="1"/>
</dbReference>
<evidence type="ECO:0000259" key="7">
    <source>
        <dbReference type="PROSITE" id="PS52004"/>
    </source>
</evidence>
<evidence type="ECO:0000259" key="6">
    <source>
        <dbReference type="PROSITE" id="PS50075"/>
    </source>
</evidence>
<evidence type="ECO:0000256" key="4">
    <source>
        <dbReference type="ARBA" id="ARBA00023268"/>
    </source>
</evidence>
<protein>
    <submittedName>
        <fullName evidence="9">Polyketide synthase PksM</fullName>
    </submittedName>
</protein>
<dbReference type="SMART" id="SM00825">
    <property type="entry name" value="PKS_KS"/>
    <property type="match status" value="1"/>
</dbReference>
<dbReference type="GO" id="GO:0031177">
    <property type="term" value="F:phosphopantetheine binding"/>
    <property type="evidence" value="ECO:0007669"/>
    <property type="project" value="InterPro"/>
</dbReference>
<dbReference type="InterPro" id="IPR013149">
    <property type="entry name" value="ADH-like_C"/>
</dbReference>
<dbReference type="GO" id="GO:0005737">
    <property type="term" value="C:cytoplasm"/>
    <property type="evidence" value="ECO:0007669"/>
    <property type="project" value="TreeGrafter"/>
</dbReference>
<dbReference type="CDD" id="cd00833">
    <property type="entry name" value="PKS"/>
    <property type="match status" value="1"/>
</dbReference>
<dbReference type="GO" id="GO:0005886">
    <property type="term" value="C:plasma membrane"/>
    <property type="evidence" value="ECO:0007669"/>
    <property type="project" value="TreeGrafter"/>
</dbReference>
<keyword evidence="3" id="KW-0808">Transferase</keyword>
<dbReference type="SMART" id="SM00826">
    <property type="entry name" value="PKS_DH"/>
    <property type="match status" value="1"/>
</dbReference>
<dbReference type="Pfam" id="PF02801">
    <property type="entry name" value="Ketoacyl-synt_C"/>
    <property type="match status" value="1"/>
</dbReference>
<dbReference type="Gene3D" id="1.10.1200.10">
    <property type="entry name" value="ACP-like"/>
    <property type="match status" value="1"/>
</dbReference>
<dbReference type="InterPro" id="IPR020841">
    <property type="entry name" value="PKS_Beta-ketoAc_synthase_dom"/>
</dbReference>
<dbReference type="InterPro" id="IPR057326">
    <property type="entry name" value="KR_dom"/>
</dbReference>
<dbReference type="Pfam" id="PF08659">
    <property type="entry name" value="KR"/>
    <property type="match status" value="1"/>
</dbReference>
<dbReference type="Gene3D" id="1.10.1240.100">
    <property type="match status" value="1"/>
</dbReference>
<dbReference type="InterPro" id="IPR050091">
    <property type="entry name" value="PKS_NRPS_Biosynth_Enz"/>
</dbReference>
<dbReference type="InterPro" id="IPR049551">
    <property type="entry name" value="PKS_DH_C"/>
</dbReference>
<dbReference type="InterPro" id="IPR020807">
    <property type="entry name" value="PKS_DH"/>
</dbReference>
<feature type="domain" description="Ketosynthase family 3 (KS3)" evidence="7">
    <location>
        <begin position="57"/>
        <end position="468"/>
    </location>
</feature>
<dbReference type="InterPro" id="IPR020843">
    <property type="entry name" value="ER"/>
</dbReference>
<dbReference type="Pfam" id="PF21089">
    <property type="entry name" value="PKS_DH_N"/>
    <property type="match status" value="1"/>
</dbReference>
<keyword evidence="1" id="KW-0596">Phosphopantetheine</keyword>
<keyword evidence="2" id="KW-0597">Phosphoprotein</keyword>
<evidence type="ECO:0000256" key="1">
    <source>
        <dbReference type="ARBA" id="ARBA00022450"/>
    </source>
</evidence>
<dbReference type="SUPFAM" id="SSF53901">
    <property type="entry name" value="Thiolase-like"/>
    <property type="match status" value="1"/>
</dbReference>
<dbReference type="InterPro" id="IPR049900">
    <property type="entry name" value="PKS_mFAS_DH"/>
</dbReference>
<dbReference type="Pfam" id="PF08240">
    <property type="entry name" value="ADH_N"/>
    <property type="match status" value="1"/>
</dbReference>
<dbReference type="InterPro" id="IPR013968">
    <property type="entry name" value="PKS_KR"/>
</dbReference>
<dbReference type="PANTHER" id="PTHR43775">
    <property type="entry name" value="FATTY ACID SYNTHASE"/>
    <property type="match status" value="1"/>
</dbReference>
<accession>A0A315XZZ2</accession>
<dbReference type="InterPro" id="IPR042104">
    <property type="entry name" value="PKS_dehydratase_sf"/>
</dbReference>
<dbReference type="InterPro" id="IPR014031">
    <property type="entry name" value="Ketoacyl_synth_C"/>
</dbReference>
<name>A0A315XZZ2_RUMFL</name>
<evidence type="ECO:0000256" key="2">
    <source>
        <dbReference type="ARBA" id="ARBA00022553"/>
    </source>
</evidence>
<dbReference type="GO" id="GO:0004312">
    <property type="term" value="F:fatty acid synthase activity"/>
    <property type="evidence" value="ECO:0007669"/>
    <property type="project" value="TreeGrafter"/>
</dbReference>
<dbReference type="GO" id="GO:0006633">
    <property type="term" value="P:fatty acid biosynthetic process"/>
    <property type="evidence" value="ECO:0007669"/>
    <property type="project" value="InterPro"/>
</dbReference>
<keyword evidence="4" id="KW-0511">Multifunctional enzyme</keyword>
<dbReference type="PROSITE" id="PS00606">
    <property type="entry name" value="KS3_1"/>
    <property type="match status" value="1"/>
</dbReference>
<dbReference type="Pfam" id="PF14765">
    <property type="entry name" value="PS-DH"/>
    <property type="match status" value="1"/>
</dbReference>
<comment type="caution">
    <text evidence="9">The sequence shown here is derived from an EMBL/GenBank/DDBJ whole genome shotgun (WGS) entry which is preliminary data.</text>
</comment>
<dbReference type="Pfam" id="PF22621">
    <property type="entry name" value="CurL-like_PKS_C"/>
    <property type="match status" value="1"/>
</dbReference>
<dbReference type="OrthoDB" id="2203190at2"/>
<dbReference type="SMART" id="SM00823">
    <property type="entry name" value="PKS_PP"/>
    <property type="match status" value="1"/>
</dbReference>
<proteinExistence type="predicted"/>
<reference evidence="9 10" key="1">
    <citation type="submission" date="2018-05" db="EMBL/GenBank/DDBJ databases">
        <title>The Hungate 1000. A catalogue of reference genomes from the rumen microbiome.</title>
        <authorList>
            <person name="Kelly W."/>
        </authorList>
    </citation>
    <scope>NUCLEOTIDE SEQUENCE [LARGE SCALE GENOMIC DNA]</scope>
    <source>
        <strain evidence="9 10">SAb67</strain>
    </source>
</reference>
<dbReference type="RefSeq" id="WP_109726295.1">
    <property type="nucleotide sequence ID" value="NZ_QGDI01000005.1"/>
</dbReference>
<evidence type="ECO:0000313" key="9">
    <source>
        <dbReference type="EMBL" id="PWJ13008.1"/>
    </source>
</evidence>
<dbReference type="GO" id="GO:0071770">
    <property type="term" value="P:DIM/DIP cell wall layer assembly"/>
    <property type="evidence" value="ECO:0007669"/>
    <property type="project" value="TreeGrafter"/>
</dbReference>
<dbReference type="CDD" id="cd08953">
    <property type="entry name" value="KR_2_SDR_x"/>
    <property type="match status" value="1"/>
</dbReference>
<dbReference type="Proteomes" id="UP000245720">
    <property type="component" value="Unassembled WGS sequence"/>
</dbReference>
<dbReference type="SMART" id="SM01294">
    <property type="entry name" value="PKS_PP_betabranch"/>
    <property type="match status" value="1"/>
</dbReference>
<dbReference type="InterPro" id="IPR014030">
    <property type="entry name" value="Ketoacyl_synth_N"/>
</dbReference>
<evidence type="ECO:0000259" key="8">
    <source>
        <dbReference type="PROSITE" id="PS52019"/>
    </source>
</evidence>
<dbReference type="InterPro" id="IPR013154">
    <property type="entry name" value="ADH-like_N"/>
</dbReference>
<dbReference type="PROSITE" id="PS50075">
    <property type="entry name" value="CARRIER"/>
    <property type="match status" value="1"/>
</dbReference>
<dbReference type="PANTHER" id="PTHR43775:SF37">
    <property type="entry name" value="SI:DKEY-61P9.11"/>
    <property type="match status" value="1"/>
</dbReference>
<dbReference type="SMART" id="SM00829">
    <property type="entry name" value="PKS_ER"/>
    <property type="match status" value="1"/>
</dbReference>
<dbReference type="PROSITE" id="PS52019">
    <property type="entry name" value="PKS_MFAS_DH"/>
    <property type="match status" value="1"/>
</dbReference>
<dbReference type="PROSITE" id="PS52004">
    <property type="entry name" value="KS3_2"/>
    <property type="match status" value="1"/>
</dbReference>
<dbReference type="Gene3D" id="3.40.47.10">
    <property type="match status" value="1"/>
</dbReference>
<dbReference type="Pfam" id="PF00109">
    <property type="entry name" value="ketoacyl-synt"/>
    <property type="match status" value="1"/>
</dbReference>
<dbReference type="InterPro" id="IPR016039">
    <property type="entry name" value="Thiolase-like"/>
</dbReference>
<feature type="domain" description="PKS/mFAS DH" evidence="8">
    <location>
        <begin position="625"/>
        <end position="892"/>
    </location>
</feature>
<dbReference type="InterPro" id="IPR036291">
    <property type="entry name" value="NAD(P)-bd_dom_sf"/>
</dbReference>
<dbReference type="Gene3D" id="3.90.180.10">
    <property type="entry name" value="Medium-chain alcohol dehydrogenases, catalytic domain"/>
    <property type="match status" value="1"/>
</dbReference>
<dbReference type="EMBL" id="QGDI01000005">
    <property type="protein sequence ID" value="PWJ13008.1"/>
    <property type="molecule type" value="Genomic_DNA"/>
</dbReference>
<dbReference type="InterPro" id="IPR009081">
    <property type="entry name" value="PP-bd_ACP"/>
</dbReference>
<dbReference type="SUPFAM" id="SSF50129">
    <property type="entry name" value="GroES-like"/>
    <property type="match status" value="1"/>
</dbReference>
<feature type="region of interest" description="C-terminal hotdog fold" evidence="5">
    <location>
        <begin position="756"/>
        <end position="892"/>
    </location>
</feature>
<dbReference type="InterPro" id="IPR036736">
    <property type="entry name" value="ACP-like_sf"/>
</dbReference>
<dbReference type="InterPro" id="IPR049552">
    <property type="entry name" value="PKS_DH_N"/>
</dbReference>
<dbReference type="Gene3D" id="3.10.129.110">
    <property type="entry name" value="Polyketide synthase dehydratase"/>
    <property type="match status" value="1"/>
</dbReference>
<organism evidence="9 10">
    <name type="scientific">Ruminococcus flavefaciens</name>
    <dbReference type="NCBI Taxonomy" id="1265"/>
    <lineage>
        <taxon>Bacteria</taxon>
        <taxon>Bacillati</taxon>
        <taxon>Bacillota</taxon>
        <taxon>Clostridia</taxon>
        <taxon>Eubacteriales</taxon>
        <taxon>Oscillospiraceae</taxon>
        <taxon>Ruminococcus</taxon>
    </lineage>
</organism>
<feature type="domain" description="Carrier" evidence="6">
    <location>
        <begin position="1371"/>
        <end position="1447"/>
    </location>
</feature>
<evidence type="ECO:0000256" key="5">
    <source>
        <dbReference type="PROSITE-ProRule" id="PRU01363"/>
    </source>
</evidence>
<feature type="region of interest" description="N-terminal hotdog fold" evidence="5">
    <location>
        <begin position="625"/>
        <end position="742"/>
    </location>
</feature>
<feature type="active site" description="Proton donor; for dehydratase activity" evidence="5">
    <location>
        <position position="812"/>
    </location>
</feature>
<dbReference type="Gene3D" id="3.40.50.720">
    <property type="entry name" value="NAD(P)-binding Rossmann-like Domain"/>
    <property type="match status" value="2"/>
</dbReference>